<dbReference type="EMBL" id="NKXO01000017">
    <property type="protein sequence ID" value="PKQ69685.1"/>
    <property type="molecule type" value="Genomic_DNA"/>
</dbReference>
<dbReference type="Pfam" id="PF00561">
    <property type="entry name" value="Abhydrolase_1"/>
    <property type="match status" value="1"/>
</dbReference>
<dbReference type="InterPro" id="IPR000073">
    <property type="entry name" value="AB_hydrolase_1"/>
</dbReference>
<accession>A0A2N3IH91</accession>
<dbReference type="Gene3D" id="3.40.50.1820">
    <property type="entry name" value="alpha/beta hydrolase"/>
    <property type="match status" value="1"/>
</dbReference>
<dbReference type="PANTHER" id="PTHR46118">
    <property type="entry name" value="PROTEIN ABHD11"/>
    <property type="match status" value="1"/>
</dbReference>
<sequence>MLYYQELGSKGKEIVIIHGLFGSSDNWLTIGRALADEYKVYLIDQRNHGKSFHSSEWTYEAMAKDLHEFIEAKNLQNPTLLGHSMGGKTAMYYACNYFPSKIEKLIVADIAPKSYPLHHQHILEGLQAIDLQKLTSRKEAEEILSLYVKEDSTKAFLLKNLYREGEKWAWRINLAVIAEQIANVGEGLHTNLTFDEPTLFVRGEKSHYILDEDFELIRYYFPKAIIETIAEAGHWLHAEKPQAFLEVVKNFLKS</sequence>
<dbReference type="InterPro" id="IPR029058">
    <property type="entry name" value="AB_hydrolase_fold"/>
</dbReference>
<keyword evidence="1 3" id="KW-0378">Hydrolase</keyword>
<feature type="domain" description="AB hydrolase-1" evidence="2">
    <location>
        <begin position="14"/>
        <end position="241"/>
    </location>
</feature>
<reference evidence="3 4" key="1">
    <citation type="submission" date="2017-06" db="EMBL/GenBank/DDBJ databases">
        <title>Raineya orbicola gen. nov., sp. nov. a slightly thermophilic bacterium of the phylum Bacteroidetes and the description of Raineyaceae fam. nov.</title>
        <authorList>
            <person name="Albuquerque L."/>
            <person name="Polonia A.R.M."/>
            <person name="Barroso C."/>
            <person name="Froufe H.J.C."/>
            <person name="Lage O."/>
            <person name="Lobo-Da-Cunha A."/>
            <person name="Egas C."/>
            <person name="Da Costa M.S."/>
        </authorList>
    </citation>
    <scope>NUCLEOTIDE SEQUENCE [LARGE SCALE GENOMIC DNA]</scope>
    <source>
        <strain evidence="3 4">SPSPC-11</strain>
    </source>
</reference>
<dbReference type="Proteomes" id="UP000233387">
    <property type="component" value="Unassembled WGS sequence"/>
</dbReference>
<proteinExistence type="predicted"/>
<dbReference type="GO" id="GO:0016746">
    <property type="term" value="F:acyltransferase activity"/>
    <property type="evidence" value="ECO:0007669"/>
    <property type="project" value="UniProtKB-KW"/>
</dbReference>
<dbReference type="SUPFAM" id="SSF53474">
    <property type="entry name" value="alpha/beta-Hydrolases"/>
    <property type="match status" value="1"/>
</dbReference>
<comment type="caution">
    <text evidence="3">The sequence shown here is derived from an EMBL/GenBank/DDBJ whole genome shotgun (WGS) entry which is preliminary data.</text>
</comment>
<dbReference type="PANTHER" id="PTHR46118:SF4">
    <property type="entry name" value="PROTEIN ABHD11"/>
    <property type="match status" value="1"/>
</dbReference>
<keyword evidence="3" id="KW-0808">Transferase</keyword>
<dbReference type="AlphaFoldDB" id="A0A2N3IH91"/>
<evidence type="ECO:0000313" key="4">
    <source>
        <dbReference type="Proteomes" id="UP000233387"/>
    </source>
</evidence>
<gene>
    <name evidence="3" type="ORF">Rain11_1248</name>
</gene>
<name>A0A2N3IH91_9BACT</name>
<evidence type="ECO:0000259" key="2">
    <source>
        <dbReference type="Pfam" id="PF00561"/>
    </source>
</evidence>
<evidence type="ECO:0000256" key="1">
    <source>
        <dbReference type="ARBA" id="ARBA00022801"/>
    </source>
</evidence>
<dbReference type="RefSeq" id="WP_317042749.1">
    <property type="nucleotide sequence ID" value="NZ_NKXO01000017.1"/>
</dbReference>
<keyword evidence="4" id="KW-1185">Reference proteome</keyword>
<keyword evidence="3" id="KW-0012">Acyltransferase</keyword>
<protein>
    <submittedName>
        <fullName evidence="3">Putative hydrolase or acyltransferase</fullName>
    </submittedName>
</protein>
<organism evidence="3 4">
    <name type="scientific">Raineya orbicola</name>
    <dbReference type="NCBI Taxonomy" id="2016530"/>
    <lineage>
        <taxon>Bacteria</taxon>
        <taxon>Pseudomonadati</taxon>
        <taxon>Bacteroidota</taxon>
        <taxon>Cytophagia</taxon>
        <taxon>Cytophagales</taxon>
        <taxon>Raineyaceae</taxon>
        <taxon>Raineya</taxon>
    </lineage>
</organism>
<evidence type="ECO:0000313" key="3">
    <source>
        <dbReference type="EMBL" id="PKQ69685.1"/>
    </source>
</evidence>
<dbReference type="GO" id="GO:0016787">
    <property type="term" value="F:hydrolase activity"/>
    <property type="evidence" value="ECO:0007669"/>
    <property type="project" value="UniProtKB-KW"/>
</dbReference>